<dbReference type="InterPro" id="IPR026201">
    <property type="entry name" value="Cep290"/>
</dbReference>
<keyword evidence="3" id="KW-0963">Cytoplasm</keyword>
<comment type="caution">
    <text evidence="9">The sequence shown here is derived from an EMBL/GenBank/DDBJ whole genome shotgun (WGS) entry which is preliminary data.</text>
</comment>
<keyword evidence="5" id="KW-0175">Coiled coil</keyword>
<proteinExistence type="predicted"/>
<dbReference type="EMBL" id="JAHUTJ010042218">
    <property type="protein sequence ID" value="MED6280892.1"/>
    <property type="molecule type" value="Genomic_DNA"/>
</dbReference>
<evidence type="ECO:0000313" key="10">
    <source>
        <dbReference type="Proteomes" id="UP001352852"/>
    </source>
</evidence>
<keyword evidence="4" id="KW-0970">Cilium biogenesis/degradation</keyword>
<feature type="region of interest" description="Disordered" evidence="8">
    <location>
        <begin position="1"/>
        <end position="34"/>
    </location>
</feature>
<dbReference type="PANTHER" id="PTHR18879:SF20">
    <property type="entry name" value="CENTROSOMAL PROTEIN OF 290 KDA"/>
    <property type="match status" value="1"/>
</dbReference>
<evidence type="ECO:0000256" key="6">
    <source>
        <dbReference type="ARBA" id="ARBA00023212"/>
    </source>
</evidence>
<keyword evidence="7" id="KW-0966">Cell projection</keyword>
<gene>
    <name evidence="9" type="ORF">CHARACLAT_015697</name>
</gene>
<evidence type="ECO:0000256" key="8">
    <source>
        <dbReference type="SAM" id="MobiDB-lite"/>
    </source>
</evidence>
<evidence type="ECO:0000256" key="3">
    <source>
        <dbReference type="ARBA" id="ARBA00022490"/>
    </source>
</evidence>
<feature type="compositionally biased region" description="Basic and acidic residues" evidence="8">
    <location>
        <begin position="25"/>
        <end position="34"/>
    </location>
</feature>
<protein>
    <submittedName>
        <fullName evidence="9">Uncharacterized protein</fullName>
    </submittedName>
</protein>
<dbReference type="Proteomes" id="UP001352852">
    <property type="component" value="Unassembled WGS sequence"/>
</dbReference>
<keyword evidence="10" id="KW-1185">Reference proteome</keyword>
<sequence length="184" mass="21438">MFENKMKELDRELSQKTSSVSELKQQLKEAKEREERAQTWARQLEDQVDMLQKFPAAPRTNVGHTKELQAVRLATTEPERRTMELKQKLKEDAEQDSEASPEPGYGNLKRLLQAAESEKSKLQGEVRKLRKELENFDPTFFEELEDLKYNYNMEVKKNILLEEQLKKVCDQFGVSAEMPSVSIS</sequence>
<feature type="compositionally biased region" description="Basic and acidic residues" evidence="8">
    <location>
        <begin position="77"/>
        <end position="92"/>
    </location>
</feature>
<reference evidence="9 10" key="1">
    <citation type="submission" date="2021-06" db="EMBL/GenBank/DDBJ databases">
        <authorList>
            <person name="Palmer J.M."/>
        </authorList>
    </citation>
    <scope>NUCLEOTIDE SEQUENCE [LARGE SCALE GENOMIC DNA]</scope>
    <source>
        <strain evidence="9 10">CL_MEX2019</strain>
        <tissue evidence="9">Muscle</tissue>
    </source>
</reference>
<organism evidence="9 10">
    <name type="scientific">Characodon lateralis</name>
    <dbReference type="NCBI Taxonomy" id="208331"/>
    <lineage>
        <taxon>Eukaryota</taxon>
        <taxon>Metazoa</taxon>
        <taxon>Chordata</taxon>
        <taxon>Craniata</taxon>
        <taxon>Vertebrata</taxon>
        <taxon>Euteleostomi</taxon>
        <taxon>Actinopterygii</taxon>
        <taxon>Neopterygii</taxon>
        <taxon>Teleostei</taxon>
        <taxon>Neoteleostei</taxon>
        <taxon>Acanthomorphata</taxon>
        <taxon>Ovalentaria</taxon>
        <taxon>Atherinomorphae</taxon>
        <taxon>Cyprinodontiformes</taxon>
        <taxon>Goodeidae</taxon>
        <taxon>Characodon</taxon>
    </lineage>
</organism>
<keyword evidence="6" id="KW-0206">Cytoskeleton</keyword>
<feature type="compositionally biased region" description="Basic and acidic residues" evidence="8">
    <location>
        <begin position="1"/>
        <end position="14"/>
    </location>
</feature>
<evidence type="ECO:0000256" key="2">
    <source>
        <dbReference type="ARBA" id="ARBA00004300"/>
    </source>
</evidence>
<feature type="region of interest" description="Disordered" evidence="8">
    <location>
        <begin position="55"/>
        <end position="107"/>
    </location>
</feature>
<comment type="subcellular location">
    <subcellularLocation>
        <location evidence="1">Cytoplasm</location>
        <location evidence="1">Cytoskeleton</location>
        <location evidence="1">Cilium basal body</location>
    </subcellularLocation>
    <subcellularLocation>
        <location evidence="2">Cytoplasm</location>
        <location evidence="2">Cytoskeleton</location>
        <location evidence="2">Microtubule organizing center</location>
        <location evidence="2">Centrosome</location>
    </subcellularLocation>
</comment>
<evidence type="ECO:0000256" key="7">
    <source>
        <dbReference type="ARBA" id="ARBA00023273"/>
    </source>
</evidence>
<dbReference type="PANTHER" id="PTHR18879">
    <property type="entry name" value="CENTROSOMAL PROTEIN OF 290 KDA"/>
    <property type="match status" value="1"/>
</dbReference>
<evidence type="ECO:0000313" key="9">
    <source>
        <dbReference type="EMBL" id="MED6280892.1"/>
    </source>
</evidence>
<name>A0ABU7E0T5_9TELE</name>
<evidence type="ECO:0000256" key="4">
    <source>
        <dbReference type="ARBA" id="ARBA00022794"/>
    </source>
</evidence>
<evidence type="ECO:0000256" key="5">
    <source>
        <dbReference type="ARBA" id="ARBA00023054"/>
    </source>
</evidence>
<accession>A0ABU7E0T5</accession>
<evidence type="ECO:0000256" key="1">
    <source>
        <dbReference type="ARBA" id="ARBA00004120"/>
    </source>
</evidence>
<feature type="compositionally biased region" description="Polar residues" evidence="8">
    <location>
        <begin position="15"/>
        <end position="24"/>
    </location>
</feature>